<proteinExistence type="predicted"/>
<dbReference type="EMBL" id="KL142420">
    <property type="protein sequence ID" value="KDR66735.1"/>
    <property type="molecule type" value="Genomic_DNA"/>
</dbReference>
<protein>
    <submittedName>
        <fullName evidence="2">Uncharacterized protein</fullName>
    </submittedName>
</protein>
<evidence type="ECO:0000313" key="2">
    <source>
        <dbReference type="EMBL" id="KDR66735.1"/>
    </source>
</evidence>
<reference evidence="3" key="1">
    <citation type="journal article" date="2014" name="Proc. Natl. Acad. Sci. U.S.A.">
        <title>Extensive sampling of basidiomycete genomes demonstrates inadequacy of the white-rot/brown-rot paradigm for wood decay fungi.</title>
        <authorList>
            <person name="Riley R."/>
            <person name="Salamov A.A."/>
            <person name="Brown D.W."/>
            <person name="Nagy L.G."/>
            <person name="Floudas D."/>
            <person name="Held B.W."/>
            <person name="Levasseur A."/>
            <person name="Lombard V."/>
            <person name="Morin E."/>
            <person name="Otillar R."/>
            <person name="Lindquist E.A."/>
            <person name="Sun H."/>
            <person name="LaButti K.M."/>
            <person name="Schmutz J."/>
            <person name="Jabbour D."/>
            <person name="Luo H."/>
            <person name="Baker S.E."/>
            <person name="Pisabarro A.G."/>
            <person name="Walton J.D."/>
            <person name="Blanchette R.A."/>
            <person name="Henrissat B."/>
            <person name="Martin F."/>
            <person name="Cullen D."/>
            <person name="Hibbett D.S."/>
            <person name="Grigoriev I.V."/>
        </authorList>
    </citation>
    <scope>NUCLEOTIDE SEQUENCE [LARGE SCALE GENOMIC DNA]</scope>
    <source>
        <strain evidence="3">CBS 339.88</strain>
    </source>
</reference>
<sequence>MNTLPHPPSFGPQNRHLRYFCFGSIEKTIMGTQSTGVFRAQARPYDVPTSSSTRRANNDNARPSRQKDCSVIRFARLSLGLTRWSFLDLTTNPLPIGTRTRIWRKWLTLRSVLHVAPPVLDTSRS</sequence>
<evidence type="ECO:0000256" key="1">
    <source>
        <dbReference type="SAM" id="MobiDB-lite"/>
    </source>
</evidence>
<keyword evidence="3" id="KW-1185">Reference proteome</keyword>
<accession>A0A067S7A3</accession>
<organism evidence="2 3">
    <name type="scientific">Galerina marginata (strain CBS 339.88)</name>
    <dbReference type="NCBI Taxonomy" id="685588"/>
    <lineage>
        <taxon>Eukaryota</taxon>
        <taxon>Fungi</taxon>
        <taxon>Dikarya</taxon>
        <taxon>Basidiomycota</taxon>
        <taxon>Agaricomycotina</taxon>
        <taxon>Agaricomycetes</taxon>
        <taxon>Agaricomycetidae</taxon>
        <taxon>Agaricales</taxon>
        <taxon>Agaricineae</taxon>
        <taxon>Strophariaceae</taxon>
        <taxon>Galerina</taxon>
    </lineage>
</organism>
<dbReference type="HOGENOM" id="CLU_1992818_0_0_1"/>
<gene>
    <name evidence="2" type="ORF">GALMADRAFT_1139183</name>
</gene>
<evidence type="ECO:0000313" key="3">
    <source>
        <dbReference type="Proteomes" id="UP000027222"/>
    </source>
</evidence>
<name>A0A067S7A3_GALM3</name>
<dbReference type="AlphaFoldDB" id="A0A067S7A3"/>
<feature type="compositionally biased region" description="Polar residues" evidence="1">
    <location>
        <begin position="48"/>
        <end position="63"/>
    </location>
</feature>
<feature type="region of interest" description="Disordered" evidence="1">
    <location>
        <begin position="41"/>
        <end position="66"/>
    </location>
</feature>
<dbReference type="Proteomes" id="UP000027222">
    <property type="component" value="Unassembled WGS sequence"/>
</dbReference>